<dbReference type="InterPro" id="IPR013766">
    <property type="entry name" value="Thioredoxin_domain"/>
</dbReference>
<sequence length="168" mass="18648">MLIKEINKNKIMKKVVIFISLGLVLLLSNCNAGNPEKTKSNAVTSTTGVGAVNILTNEIFKQKIFNYEVNKEWKFEGNLPVIIDFYASWCGPCRQLSPRVEEIAKEYAGKIIVYKVDTDAEQLLAQNMGIQSLPTLLFIPVKGQPQATMGALPKETLVKAIHEVLLVD</sequence>
<dbReference type="Proteomes" id="UP001193389">
    <property type="component" value="Chromosome"/>
</dbReference>
<organism evidence="9 10">
    <name type="scientific">Aquipluma nitroreducens</name>
    <dbReference type="NCBI Taxonomy" id="2010828"/>
    <lineage>
        <taxon>Bacteria</taxon>
        <taxon>Pseudomonadati</taxon>
        <taxon>Bacteroidota</taxon>
        <taxon>Bacteroidia</taxon>
        <taxon>Marinilabiliales</taxon>
        <taxon>Prolixibacteraceae</taxon>
        <taxon>Aquipluma</taxon>
    </lineage>
</organism>
<keyword evidence="4" id="KW-1015">Disulfide bond</keyword>
<evidence type="ECO:0000313" key="10">
    <source>
        <dbReference type="Proteomes" id="UP001193389"/>
    </source>
</evidence>
<accession>A0A5K7S9L4</accession>
<dbReference type="InterPro" id="IPR036249">
    <property type="entry name" value="Thioredoxin-like_sf"/>
</dbReference>
<evidence type="ECO:0000256" key="7">
    <source>
        <dbReference type="SAM" id="SignalP"/>
    </source>
</evidence>
<dbReference type="PRINTS" id="PR00421">
    <property type="entry name" value="THIOREDOXIN"/>
</dbReference>
<keyword evidence="5" id="KW-0676">Redox-active center</keyword>
<feature type="signal peptide" evidence="7">
    <location>
        <begin position="1"/>
        <end position="32"/>
    </location>
</feature>
<dbReference type="CDD" id="cd02947">
    <property type="entry name" value="TRX_family"/>
    <property type="match status" value="1"/>
</dbReference>
<dbReference type="Pfam" id="PF00085">
    <property type="entry name" value="Thioredoxin"/>
    <property type="match status" value="1"/>
</dbReference>
<dbReference type="KEGG" id="anf:AQPE_2433"/>
<dbReference type="InterPro" id="IPR017937">
    <property type="entry name" value="Thioredoxin_CS"/>
</dbReference>
<protein>
    <recommendedName>
        <fullName evidence="6">Thioredoxin</fullName>
    </recommendedName>
</protein>
<keyword evidence="10" id="KW-1185">Reference proteome</keyword>
<dbReference type="PANTHER" id="PTHR45663:SF11">
    <property type="entry name" value="GEO12009P1"/>
    <property type="match status" value="1"/>
</dbReference>
<keyword evidence="7" id="KW-0732">Signal</keyword>
<evidence type="ECO:0000256" key="6">
    <source>
        <dbReference type="NCBIfam" id="TIGR01068"/>
    </source>
</evidence>
<proteinExistence type="inferred from homology"/>
<dbReference type="PROSITE" id="PS00194">
    <property type="entry name" value="THIOREDOXIN_1"/>
    <property type="match status" value="1"/>
</dbReference>
<name>A0A5K7S9L4_9BACT</name>
<evidence type="ECO:0000259" key="8">
    <source>
        <dbReference type="PROSITE" id="PS51352"/>
    </source>
</evidence>
<evidence type="ECO:0000256" key="3">
    <source>
        <dbReference type="ARBA" id="ARBA00022982"/>
    </source>
</evidence>
<dbReference type="InterPro" id="IPR005746">
    <property type="entry name" value="Thioredoxin"/>
</dbReference>
<dbReference type="EMBL" id="AP018694">
    <property type="protein sequence ID" value="BBE18271.1"/>
    <property type="molecule type" value="Genomic_DNA"/>
</dbReference>
<dbReference type="PROSITE" id="PS51352">
    <property type="entry name" value="THIOREDOXIN_2"/>
    <property type="match status" value="1"/>
</dbReference>
<dbReference type="PANTHER" id="PTHR45663">
    <property type="entry name" value="GEO12009P1"/>
    <property type="match status" value="1"/>
</dbReference>
<dbReference type="SUPFAM" id="SSF52833">
    <property type="entry name" value="Thioredoxin-like"/>
    <property type="match status" value="1"/>
</dbReference>
<comment type="similarity">
    <text evidence="1">Belongs to the thioredoxin family.</text>
</comment>
<evidence type="ECO:0000256" key="5">
    <source>
        <dbReference type="ARBA" id="ARBA00023284"/>
    </source>
</evidence>
<gene>
    <name evidence="9" type="ORF">AQPE_2433</name>
</gene>
<evidence type="ECO:0000256" key="4">
    <source>
        <dbReference type="ARBA" id="ARBA00023157"/>
    </source>
</evidence>
<evidence type="ECO:0000313" key="9">
    <source>
        <dbReference type="EMBL" id="BBE18271.1"/>
    </source>
</evidence>
<dbReference type="Gene3D" id="3.40.30.10">
    <property type="entry name" value="Glutaredoxin"/>
    <property type="match status" value="1"/>
</dbReference>
<dbReference type="GO" id="GO:0005829">
    <property type="term" value="C:cytosol"/>
    <property type="evidence" value="ECO:0007669"/>
    <property type="project" value="TreeGrafter"/>
</dbReference>
<dbReference type="GO" id="GO:0045454">
    <property type="term" value="P:cell redox homeostasis"/>
    <property type="evidence" value="ECO:0007669"/>
    <property type="project" value="TreeGrafter"/>
</dbReference>
<keyword evidence="2" id="KW-0813">Transport</keyword>
<dbReference type="GO" id="GO:0015035">
    <property type="term" value="F:protein-disulfide reductase activity"/>
    <property type="evidence" value="ECO:0007669"/>
    <property type="project" value="UniProtKB-UniRule"/>
</dbReference>
<dbReference type="AlphaFoldDB" id="A0A5K7S9L4"/>
<feature type="domain" description="Thioredoxin" evidence="8">
    <location>
        <begin position="34"/>
        <end position="166"/>
    </location>
</feature>
<keyword evidence="3" id="KW-0249">Electron transport</keyword>
<evidence type="ECO:0000256" key="1">
    <source>
        <dbReference type="ARBA" id="ARBA00008987"/>
    </source>
</evidence>
<dbReference type="NCBIfam" id="TIGR01068">
    <property type="entry name" value="thioredoxin"/>
    <property type="match status" value="1"/>
</dbReference>
<feature type="chain" id="PRO_5024381112" description="Thioredoxin" evidence="7">
    <location>
        <begin position="33"/>
        <end position="168"/>
    </location>
</feature>
<evidence type="ECO:0000256" key="2">
    <source>
        <dbReference type="ARBA" id="ARBA00022448"/>
    </source>
</evidence>
<reference evidence="9" key="1">
    <citation type="journal article" date="2020" name="Int. J. Syst. Evol. Microbiol.">
        <title>Aquipluma nitroreducens gen. nov. sp. nov., a novel facultatively anaerobic bacterium isolated from a freshwater lake.</title>
        <authorList>
            <person name="Watanabe M."/>
            <person name="Kojima H."/>
            <person name="Fukui M."/>
        </authorList>
    </citation>
    <scope>NUCLEOTIDE SEQUENCE</scope>
    <source>
        <strain evidence="9">MeG22</strain>
    </source>
</reference>